<feature type="compositionally biased region" description="Polar residues" evidence="2">
    <location>
        <begin position="494"/>
        <end position="523"/>
    </location>
</feature>
<gene>
    <name evidence="3" type="ORF">TAV2_LOCUS14379</name>
</gene>
<accession>A0AAU9SDL7</accession>
<dbReference type="InterPro" id="IPR039322">
    <property type="entry name" value="MOM1"/>
</dbReference>
<dbReference type="PANTHER" id="PTHR35116">
    <property type="entry name" value="HELICASE PROTEIN MOM1"/>
    <property type="match status" value="1"/>
</dbReference>
<feature type="compositionally biased region" description="Polar residues" evidence="2">
    <location>
        <begin position="444"/>
        <end position="485"/>
    </location>
</feature>
<evidence type="ECO:0000256" key="2">
    <source>
        <dbReference type="SAM" id="MobiDB-lite"/>
    </source>
</evidence>
<feature type="compositionally biased region" description="Low complexity" evidence="2">
    <location>
        <begin position="524"/>
        <end position="538"/>
    </location>
</feature>
<dbReference type="Gene3D" id="6.10.250.1310">
    <property type="match status" value="1"/>
</dbReference>
<feature type="region of interest" description="Disordered" evidence="2">
    <location>
        <begin position="569"/>
        <end position="672"/>
    </location>
</feature>
<reference evidence="3 4" key="1">
    <citation type="submission" date="2022-03" db="EMBL/GenBank/DDBJ databases">
        <authorList>
            <person name="Nunn A."/>
            <person name="Chopra R."/>
            <person name="Nunn A."/>
            <person name="Contreras Garrido A."/>
        </authorList>
    </citation>
    <scope>NUCLEOTIDE SEQUENCE [LARGE SCALE GENOMIC DNA]</scope>
</reference>
<dbReference type="GO" id="GO:0031507">
    <property type="term" value="P:heterochromatin formation"/>
    <property type="evidence" value="ECO:0007669"/>
    <property type="project" value="InterPro"/>
</dbReference>
<protein>
    <submittedName>
        <fullName evidence="3">Uncharacterized protein</fullName>
    </submittedName>
</protein>
<dbReference type="EMBL" id="OU466860">
    <property type="protein sequence ID" value="CAH2060309.1"/>
    <property type="molecule type" value="Genomic_DNA"/>
</dbReference>
<dbReference type="AlphaFoldDB" id="A0AAU9SDL7"/>
<proteinExistence type="predicted"/>
<keyword evidence="1" id="KW-0175">Coiled coil</keyword>
<feature type="region of interest" description="Disordered" evidence="2">
    <location>
        <begin position="1"/>
        <end position="44"/>
    </location>
</feature>
<feature type="region of interest" description="Disordered" evidence="2">
    <location>
        <begin position="365"/>
        <end position="549"/>
    </location>
</feature>
<sequence>MSPEKTQETTDCLPEGQSITEVTQPDDPVTMASTNEQEENESIRDTSVIVPEILTASDCQERVQSPEAQISDIMMPQASEEDVPSMFPEAASIELPLNVTMASTNEQEENESIRDTSVTVPEVLTASGCQERVQSPEARVSDILMPQATYEGVSTELPLNREENSRTSHDAVTILDQEMPRQLAYFSVDPSSTLEIEDSEAATSDQGIIAQVTCSHPSSPASLVSVVDHSEDVQEDVVHPPNNPTGQNPLKHLFIDPFDYEIEKLRIEEENVNKNFEEKTSELMSELERKMAEIQSEYDKASQELDAKYNAEAMENEAYKSIVEMSSLLANAFVSKCAEVSPPKCSDREALREIISEYHSLQQEEAQRISRLNSTAPPRPSATAAEARVPNPSAPLSNPPRCTTAQPRPVSQQVAVQATTHLSSTAPPRASVSASEARVPNPSAPLSNLPGCTTAQPRPVSQQGAVQATTHLSSTAPPRASTTASEARVPNPSAPLSNSPRCTTAQPRPVSQQVEVQATTHLTSTAPPRASATAAEARVPNPSAPLLNLPRCATAQPRPVSQQLAVQATTHLSSTAPSRPSVTPEALSLHSSRRVQPRPPPPVISNLTPSTAASSPLLHGTVRAPAPHMKPFRASRDPISADASTKKPKLVEEQQQQQGNSDGGLVYLSDDE</sequence>
<feature type="compositionally biased region" description="Polar residues" evidence="2">
    <location>
        <begin position="394"/>
        <end position="426"/>
    </location>
</feature>
<name>A0AAU9SDL7_THLAR</name>
<dbReference type="PANTHER" id="PTHR35116:SF2">
    <property type="entry name" value="ATP-DEPENDENT HELICASE FAMILY PROTEIN-RELATED"/>
    <property type="match status" value="1"/>
</dbReference>
<feature type="compositionally biased region" description="Polar residues" evidence="2">
    <location>
        <begin position="605"/>
        <end position="614"/>
    </location>
</feature>
<feature type="compositionally biased region" description="Polar residues" evidence="2">
    <location>
        <begin position="569"/>
        <end position="581"/>
    </location>
</feature>
<evidence type="ECO:0000313" key="3">
    <source>
        <dbReference type="EMBL" id="CAH2060309.1"/>
    </source>
</evidence>
<keyword evidence="4" id="KW-1185">Reference proteome</keyword>
<dbReference type="Proteomes" id="UP000836841">
    <property type="component" value="Chromosome 4"/>
</dbReference>
<evidence type="ECO:0000313" key="4">
    <source>
        <dbReference type="Proteomes" id="UP000836841"/>
    </source>
</evidence>
<organism evidence="3 4">
    <name type="scientific">Thlaspi arvense</name>
    <name type="common">Field penny-cress</name>
    <dbReference type="NCBI Taxonomy" id="13288"/>
    <lineage>
        <taxon>Eukaryota</taxon>
        <taxon>Viridiplantae</taxon>
        <taxon>Streptophyta</taxon>
        <taxon>Embryophyta</taxon>
        <taxon>Tracheophyta</taxon>
        <taxon>Spermatophyta</taxon>
        <taxon>Magnoliopsida</taxon>
        <taxon>eudicotyledons</taxon>
        <taxon>Gunneridae</taxon>
        <taxon>Pentapetalae</taxon>
        <taxon>rosids</taxon>
        <taxon>malvids</taxon>
        <taxon>Brassicales</taxon>
        <taxon>Brassicaceae</taxon>
        <taxon>Thlaspideae</taxon>
        <taxon>Thlaspi</taxon>
    </lineage>
</organism>
<feature type="coiled-coil region" evidence="1">
    <location>
        <begin position="262"/>
        <end position="311"/>
    </location>
</feature>
<evidence type="ECO:0000256" key="1">
    <source>
        <dbReference type="SAM" id="Coils"/>
    </source>
</evidence>